<evidence type="ECO:0000256" key="1">
    <source>
        <dbReference type="SAM" id="Coils"/>
    </source>
</evidence>
<dbReference type="Proteomes" id="UP000054075">
    <property type="component" value="Unassembled WGS sequence"/>
</dbReference>
<dbReference type="STRING" id="59196.RICGR_1151"/>
<keyword evidence="1" id="KW-0175">Coiled coil</keyword>
<dbReference type="AlphaFoldDB" id="A8PNY6"/>
<sequence>MDDPFLVRVLQSKGDLKKMVVDYIRSDQRLLERASEYLVTYPDLRNLFKKFFKEHLDDYGAHLVKKDNPTVLFLIAKKILHTWRSIVELENPSEKRGKECAAIYLVLDKSLQIMEKTSEDTYNAFDAVHTFERRFDKSVTRFFNTSFLHEKILELIHKFEIQLLLRKKEIKEKEINQLKERAVSREKFLNLEAKNTDLEAENAEIKAQLKAFMKKMQRVADDADPEAAGEAACSRSGFFQP</sequence>
<evidence type="ECO:0000313" key="3">
    <source>
        <dbReference type="Proteomes" id="UP000054075"/>
    </source>
</evidence>
<proteinExistence type="predicted"/>
<accession>A8PNY6</accession>
<organism evidence="2 3">
    <name type="scientific">Rickettsiella grylli</name>
    <dbReference type="NCBI Taxonomy" id="59196"/>
    <lineage>
        <taxon>Bacteria</taxon>
        <taxon>Pseudomonadati</taxon>
        <taxon>Pseudomonadota</taxon>
        <taxon>Gammaproteobacteria</taxon>
        <taxon>Legionellales</taxon>
        <taxon>Coxiellaceae</taxon>
        <taxon>Rickettsiella</taxon>
    </lineage>
</organism>
<name>A8PNY6_9COXI</name>
<keyword evidence="3" id="KW-1185">Reference proteome</keyword>
<reference evidence="2" key="1">
    <citation type="submission" date="2006-04" db="EMBL/GenBank/DDBJ databases">
        <authorList>
            <person name="Seshadri R."/>
            <person name="Federici B.A."/>
        </authorList>
    </citation>
    <scope>NUCLEOTIDE SEQUENCE [LARGE SCALE GENOMIC DNA]</scope>
</reference>
<comment type="caution">
    <text evidence="2">The sequence shown here is derived from an EMBL/GenBank/DDBJ whole genome shotgun (WGS) entry which is preliminary data.</text>
</comment>
<feature type="coiled-coil region" evidence="1">
    <location>
        <begin position="161"/>
        <end position="215"/>
    </location>
</feature>
<protein>
    <submittedName>
        <fullName evidence="2">Uncharacterized protein</fullName>
    </submittedName>
</protein>
<gene>
    <name evidence="2" type="ORF">RICGR_1151</name>
</gene>
<evidence type="ECO:0000313" key="2">
    <source>
        <dbReference type="EMBL" id="EDP46521.1"/>
    </source>
</evidence>
<dbReference type="EMBL" id="AAQJ02000001">
    <property type="protein sequence ID" value="EDP46521.1"/>
    <property type="molecule type" value="Genomic_DNA"/>
</dbReference>
<reference evidence="2" key="2">
    <citation type="submission" date="2007-10" db="EMBL/GenBank/DDBJ databases">
        <authorList>
            <person name="Myers G.S."/>
        </authorList>
    </citation>
    <scope>NUCLEOTIDE SEQUENCE [LARGE SCALE GENOMIC DNA]</scope>
</reference>